<accession>A0A143YKV6</accession>
<dbReference type="Gene3D" id="3.20.20.70">
    <property type="entry name" value="Aldolase class I"/>
    <property type="match status" value="1"/>
</dbReference>
<keyword evidence="9" id="KW-1185">Reference proteome</keyword>
<dbReference type="RefSeq" id="WP_068622023.1">
    <property type="nucleotide sequence ID" value="NZ_FJNB01000005.1"/>
</dbReference>
<evidence type="ECO:0000256" key="1">
    <source>
        <dbReference type="ARBA" id="ARBA00007592"/>
    </source>
</evidence>
<dbReference type="InterPro" id="IPR002220">
    <property type="entry name" value="DapA-like"/>
</dbReference>
<dbReference type="PIRSF" id="PIRSF001365">
    <property type="entry name" value="DHDPS"/>
    <property type="match status" value="1"/>
</dbReference>
<evidence type="ECO:0000256" key="4">
    <source>
        <dbReference type="PIRSR" id="PIRSR001365-1"/>
    </source>
</evidence>
<dbReference type="OrthoDB" id="9771791at2"/>
<evidence type="ECO:0000313" key="9">
    <source>
        <dbReference type="Proteomes" id="UP000199280"/>
    </source>
</evidence>
<comment type="similarity">
    <text evidence="1 3">Belongs to the DapA family.</text>
</comment>
<dbReference type="STRING" id="640938.TR210_924"/>
<dbReference type="AlphaFoldDB" id="A0A143YKV6"/>
<feature type="binding site" evidence="5">
    <location>
        <position position="48"/>
    </location>
    <ligand>
        <name>pyruvate</name>
        <dbReference type="ChEBI" id="CHEBI:15361"/>
    </ligand>
</feature>
<dbReference type="InterPro" id="IPR013785">
    <property type="entry name" value="Aldolase_TIM"/>
</dbReference>
<dbReference type="Pfam" id="PF00701">
    <property type="entry name" value="DHDPS"/>
    <property type="match status" value="1"/>
</dbReference>
<feature type="active site" description="Proton donor/acceptor" evidence="4">
    <location>
        <position position="139"/>
    </location>
</feature>
<protein>
    <submittedName>
        <fullName evidence="7">4-hydroxy-tetrahydrodipicolinate synthase</fullName>
    </submittedName>
    <submittedName>
        <fullName evidence="6">Dihydrodipicolinate synthase signature</fullName>
    </submittedName>
</protein>
<evidence type="ECO:0000256" key="3">
    <source>
        <dbReference type="PIRNR" id="PIRNR001365"/>
    </source>
</evidence>
<dbReference type="Proteomes" id="UP000076878">
    <property type="component" value="Unassembled WGS sequence"/>
</dbReference>
<evidence type="ECO:0000313" key="8">
    <source>
        <dbReference type="Proteomes" id="UP000076878"/>
    </source>
</evidence>
<proteinExistence type="inferred from homology"/>
<evidence type="ECO:0000313" key="7">
    <source>
        <dbReference type="EMBL" id="SEI73219.1"/>
    </source>
</evidence>
<dbReference type="GO" id="GO:0008840">
    <property type="term" value="F:4-hydroxy-tetrahydrodipicolinate synthase activity"/>
    <property type="evidence" value="ECO:0007669"/>
    <property type="project" value="TreeGrafter"/>
</dbReference>
<dbReference type="SMART" id="SM01130">
    <property type="entry name" value="DHDPS"/>
    <property type="match status" value="1"/>
</dbReference>
<dbReference type="SUPFAM" id="SSF51569">
    <property type="entry name" value="Aldolase"/>
    <property type="match status" value="1"/>
</dbReference>
<name>A0A143YKV6_9LACT</name>
<dbReference type="Proteomes" id="UP000199280">
    <property type="component" value="Unassembled WGS sequence"/>
</dbReference>
<dbReference type="PRINTS" id="PR00146">
    <property type="entry name" value="DHPICSNTHASE"/>
</dbReference>
<organism evidence="6 8">
    <name type="scientific">Trichococcus ilyis</name>
    <dbReference type="NCBI Taxonomy" id="640938"/>
    <lineage>
        <taxon>Bacteria</taxon>
        <taxon>Bacillati</taxon>
        <taxon>Bacillota</taxon>
        <taxon>Bacilli</taxon>
        <taxon>Lactobacillales</taxon>
        <taxon>Carnobacteriaceae</taxon>
        <taxon>Trichococcus</taxon>
    </lineage>
</organism>
<dbReference type="CDD" id="cd00408">
    <property type="entry name" value="DHDPS-like"/>
    <property type="match status" value="1"/>
</dbReference>
<evidence type="ECO:0000313" key="6">
    <source>
        <dbReference type="EMBL" id="CZQ91077.1"/>
    </source>
</evidence>
<dbReference type="PANTHER" id="PTHR12128:SF66">
    <property type="entry name" value="4-HYDROXY-2-OXOGLUTARATE ALDOLASE, MITOCHONDRIAL"/>
    <property type="match status" value="1"/>
</dbReference>
<dbReference type="EMBL" id="FNYT01000003">
    <property type="protein sequence ID" value="SEI73219.1"/>
    <property type="molecule type" value="Genomic_DNA"/>
</dbReference>
<feature type="active site" description="Schiff-base intermediate with substrate" evidence="4">
    <location>
        <position position="167"/>
    </location>
</feature>
<reference evidence="7 9" key="2">
    <citation type="submission" date="2016-10" db="EMBL/GenBank/DDBJ databases">
        <authorList>
            <person name="Varghese N."/>
            <person name="Submissions S."/>
        </authorList>
    </citation>
    <scope>NUCLEOTIDE SEQUENCE [LARGE SCALE GENOMIC DNA]</scope>
    <source>
        <strain evidence="7 9">DSM 22150</strain>
    </source>
</reference>
<gene>
    <name evidence="7" type="ORF">SAMN05216375_10355</name>
    <name evidence="6" type="ORF">TR210_924</name>
</gene>
<reference evidence="6 8" key="1">
    <citation type="submission" date="2016-02" db="EMBL/GenBank/DDBJ databases">
        <authorList>
            <person name="Wen L."/>
            <person name="He K."/>
            <person name="Yang H."/>
        </authorList>
    </citation>
    <scope>NUCLEOTIDE SEQUENCE [LARGE SCALE GENOMIC DNA]</scope>
    <source>
        <strain evidence="6">Trichococcus_R210</strain>
    </source>
</reference>
<evidence type="ECO:0000256" key="5">
    <source>
        <dbReference type="PIRSR" id="PIRSR001365-2"/>
    </source>
</evidence>
<evidence type="ECO:0000256" key="2">
    <source>
        <dbReference type="ARBA" id="ARBA00023239"/>
    </source>
</evidence>
<dbReference type="EMBL" id="FJNB01000005">
    <property type="protein sequence ID" value="CZQ91077.1"/>
    <property type="molecule type" value="Genomic_DNA"/>
</dbReference>
<keyword evidence="2 3" id="KW-0456">Lyase</keyword>
<sequence>MYDLTNDFHIAVPTAFYDTEDLNTVATLQHIMHLYGQGVKSVLACGSTGEQHSLSLAEKLQLLESLDADNSIPDDLEVIFGVASIRQKEALLLAEKVNASPKISGILLGFPPYILPSQKEAKLYVEAIAKVIDKPIILYNNPRRMGFNLELDTFAELIKLPNIIGIKEAGDSERIPELISAAGKKIYVYAGGEIDLDQKIGLGATRLSSMAGNLYPKEVELYFLDLLHDRADKTKNAGIEDKIHNVFAENPIFYIKNEITKQTQIDMGIARSPLGNQ</sequence>
<dbReference type="PANTHER" id="PTHR12128">
    <property type="entry name" value="DIHYDRODIPICOLINATE SYNTHASE"/>
    <property type="match status" value="1"/>
</dbReference>